<dbReference type="PANTHER" id="PTHR10775">
    <property type="entry name" value="OS08G0208400 PROTEIN"/>
    <property type="match status" value="1"/>
</dbReference>
<feature type="compositionally biased region" description="Acidic residues" evidence="1">
    <location>
        <begin position="1058"/>
        <end position="1075"/>
    </location>
</feature>
<dbReference type="RefSeq" id="XP_018854315.2">
    <property type="nucleotide sequence ID" value="XM_018998770.2"/>
</dbReference>
<dbReference type="AlphaFoldDB" id="A0A2I4HDT1"/>
<sequence length="1161" mass="134019">MDKSWMLIEDRLHSPEYDEGVRQFLAMAQAHAATADQIRCPCRRCRNRAFHSIRIVEDHLFLRGIDPTYTEWIFHGEEDPILNSTFSDEEDDVASSYNHYIDDVDEMLDDIRHGSFMDEEGSNGRNANDNYQPSTFNAPTDYNFDELVADARQPLYPGCAKFSKLSFIVKLLHIKSIGGWTVKSFDMVIKLLHDAFPDALFPNSYHDARRLERGLGFNYEKIDLCPNDCALFWKENASYNECPKCKASRWIASTSDQQMIPQKVLRYFPLKPRLQRLFMSTKTAQAMRWHKDAHVDDPTSMRHPADSRVWKDFDNKYVAFSHDPRNVRLGLASDGFNPFNNMSRPYSIWPVLLVPYNLPPWSCMKDPYTMLSLLIPGPKSPGNDIDVFLRPLVDELKELWEEGIRTFDAYSGQMFTLHAALLWTINDFPAYANLSGWSTKGKLACPSCREDTNSQWLVYGRKHCYMGHRRWLPPDHSLRRKKNSFNGCEEHGLQPSRVEGEVLLEQLREVTHFQFGKFGLKRKRTPNQLNWTKKSIFFELPYWLDLGLRHNLDVMHIEKNICNSVLGTLLNIEGKTKDSANARRDLANLGIRKELHLQHDGDHITMSLGCYTLNLNERRIFCDWLSKVKFPDGFASNIARCVNASDGKISGMKSHDCHVFLQALLPVVIGGFLRPDVRQALIDLSSFFKELCSRTLNLSVLTYLQANIPIILCKLEMIFPPAFFDIMVHLAIHLPEEAFLAGPVQYRWMYPFERYLGKFKRYVRNRARPEGSIAEAYVHLECLTFCSMYLHDIETRYNREERNNDVRIGTTESGNEPSLSVFSQKVRPLGTGSSHKLADTLLVKARWYILNNCTEIEQYIEEHYKKIQEDDPQNIDRRHQSQFPSWFRSRIREVRSVRPTAVTDEIYALACGPDPWVASYAGCIMNGIRFHTKERERHRRTQNSGVVVHGEQQGSHVDFYGVLHDIIELRYMGWRKVYLFQCAWYDIGDPRRGIRVRDKLTVVNTARQWYKDEPFVLASQASQVFYLNDPILGGSWQVVHKITSRNVYNIHASRAVEDGMDDDETSDGDSDDEVDNNTNNYPPILESGPTMPEPLNREDSEHLFVDPASISGPEPMQSVDREFDIDDVLSDDDLSLKDVCADDNSGSEAENQLNEEADDDF</sequence>
<dbReference type="Pfam" id="PF02992">
    <property type="entry name" value="Transposase_21"/>
    <property type="match status" value="1"/>
</dbReference>
<evidence type="ECO:0000313" key="3">
    <source>
        <dbReference type="RefSeq" id="XP_018854315.2"/>
    </source>
</evidence>
<organism evidence="2 3">
    <name type="scientific">Juglans regia</name>
    <name type="common">English walnut</name>
    <dbReference type="NCBI Taxonomy" id="51240"/>
    <lineage>
        <taxon>Eukaryota</taxon>
        <taxon>Viridiplantae</taxon>
        <taxon>Streptophyta</taxon>
        <taxon>Embryophyta</taxon>
        <taxon>Tracheophyta</taxon>
        <taxon>Spermatophyta</taxon>
        <taxon>Magnoliopsida</taxon>
        <taxon>eudicotyledons</taxon>
        <taxon>Gunneridae</taxon>
        <taxon>Pentapetalae</taxon>
        <taxon>rosids</taxon>
        <taxon>fabids</taxon>
        <taxon>Fagales</taxon>
        <taxon>Juglandaceae</taxon>
        <taxon>Juglans</taxon>
    </lineage>
</organism>
<dbReference type="Proteomes" id="UP000235220">
    <property type="component" value="Chromosome 13"/>
</dbReference>
<dbReference type="InterPro" id="IPR004242">
    <property type="entry name" value="Transposase_21"/>
</dbReference>
<dbReference type="OrthoDB" id="1087172at2759"/>
<dbReference type="InterPro" id="IPR029480">
    <property type="entry name" value="Transpos_assoc"/>
</dbReference>
<dbReference type="Pfam" id="PF13963">
    <property type="entry name" value="Transpos_assoc"/>
    <property type="match status" value="1"/>
</dbReference>
<feature type="region of interest" description="Disordered" evidence="1">
    <location>
        <begin position="1058"/>
        <end position="1121"/>
    </location>
</feature>
<gene>
    <name evidence="3" type="primary">LOC109016349</name>
</gene>
<evidence type="ECO:0000256" key="1">
    <source>
        <dbReference type="SAM" id="MobiDB-lite"/>
    </source>
</evidence>
<feature type="compositionally biased region" description="Basic and acidic residues" evidence="1">
    <location>
        <begin position="1095"/>
        <end position="1104"/>
    </location>
</feature>
<dbReference type="Gramene" id="Jr13_24320_p1">
    <property type="protein sequence ID" value="cds.Jr13_24320_p1"/>
    <property type="gene ID" value="Jr13_24320"/>
</dbReference>
<proteinExistence type="predicted"/>
<dbReference type="GeneID" id="109016349"/>
<dbReference type="InterPro" id="IPR025452">
    <property type="entry name" value="DUF4218"/>
</dbReference>
<evidence type="ECO:0000313" key="2">
    <source>
        <dbReference type="Proteomes" id="UP000235220"/>
    </source>
</evidence>
<keyword evidence="2" id="KW-1185">Reference proteome</keyword>
<dbReference type="Pfam" id="PF13960">
    <property type="entry name" value="DUF4218"/>
    <property type="match status" value="1"/>
</dbReference>
<dbReference type="InterPro" id="IPR025312">
    <property type="entry name" value="DUF4216"/>
</dbReference>
<dbReference type="PANTHER" id="PTHR10775:SF177">
    <property type="entry name" value="TNP2, PARTIAL"/>
    <property type="match status" value="1"/>
</dbReference>
<dbReference type="Pfam" id="PF13952">
    <property type="entry name" value="DUF4216"/>
    <property type="match status" value="1"/>
</dbReference>
<accession>A0A2I4HDT1</accession>
<protein>
    <submittedName>
        <fullName evidence="3">Uncharacterized protein LOC109016349</fullName>
    </submittedName>
</protein>
<feature type="region of interest" description="Disordered" evidence="1">
    <location>
        <begin position="1137"/>
        <end position="1161"/>
    </location>
</feature>
<reference evidence="3" key="1">
    <citation type="submission" date="2025-08" db="UniProtKB">
        <authorList>
            <consortium name="RefSeq"/>
        </authorList>
    </citation>
    <scope>IDENTIFICATION</scope>
    <source>
        <tissue evidence="3">Leaves</tissue>
    </source>
</reference>
<dbReference type="KEGG" id="jre:109016349"/>
<name>A0A2I4HDT1_JUGRE</name>